<dbReference type="InterPro" id="IPR036271">
    <property type="entry name" value="Tet_transcr_reg_TetR-rel_C_sf"/>
</dbReference>
<evidence type="ECO:0000313" key="5">
    <source>
        <dbReference type="Proteomes" id="UP000440668"/>
    </source>
</evidence>
<dbReference type="Gene3D" id="1.10.357.10">
    <property type="entry name" value="Tetracycline Repressor, domain 2"/>
    <property type="match status" value="1"/>
</dbReference>
<evidence type="ECO:0000313" key="4">
    <source>
        <dbReference type="EMBL" id="MTG88575.1"/>
    </source>
</evidence>
<dbReference type="EMBL" id="WMKA01000010">
    <property type="protein sequence ID" value="MTG88575.1"/>
    <property type="molecule type" value="Genomic_DNA"/>
</dbReference>
<dbReference type="Proteomes" id="UP000440668">
    <property type="component" value="Unassembled WGS sequence"/>
</dbReference>
<dbReference type="RefSeq" id="WP_024839813.1">
    <property type="nucleotide sequence ID" value="NZ_JBISAF010000005.1"/>
</dbReference>
<feature type="DNA-binding region" description="H-T-H motif" evidence="2">
    <location>
        <begin position="33"/>
        <end position="52"/>
    </location>
</feature>
<dbReference type="Pfam" id="PF00440">
    <property type="entry name" value="TetR_N"/>
    <property type="match status" value="1"/>
</dbReference>
<comment type="caution">
    <text evidence="4">The sequence shown here is derived from an EMBL/GenBank/DDBJ whole genome shotgun (WGS) entry which is preliminary data.</text>
</comment>
<protein>
    <submittedName>
        <fullName evidence="4">TetR family transcriptional regulator</fullName>
    </submittedName>
</protein>
<evidence type="ECO:0000256" key="1">
    <source>
        <dbReference type="ARBA" id="ARBA00023125"/>
    </source>
</evidence>
<reference evidence="4 5" key="1">
    <citation type="submission" date="2019-11" db="EMBL/GenBank/DDBJ databases">
        <title>Cellulosimicrobium composti sp. nov. isolated from a compost.</title>
        <authorList>
            <person name="Yang Y."/>
        </authorList>
    </citation>
    <scope>NUCLEOTIDE SEQUENCE [LARGE SCALE GENOMIC DNA]</scope>
    <source>
        <strain evidence="4 5">BIT-GX5</strain>
    </source>
</reference>
<dbReference type="AlphaFoldDB" id="A0A6N7ZGI8"/>
<evidence type="ECO:0000256" key="2">
    <source>
        <dbReference type="PROSITE-ProRule" id="PRU00335"/>
    </source>
</evidence>
<organism evidence="4 5">
    <name type="scientific">Cellulosimicrobium composti</name>
    <dbReference type="NCBI Taxonomy" id="2672572"/>
    <lineage>
        <taxon>Bacteria</taxon>
        <taxon>Bacillati</taxon>
        <taxon>Actinomycetota</taxon>
        <taxon>Actinomycetes</taxon>
        <taxon>Micrococcales</taxon>
        <taxon>Promicromonosporaceae</taxon>
        <taxon>Cellulosimicrobium</taxon>
    </lineage>
</organism>
<dbReference type="GO" id="GO:0003700">
    <property type="term" value="F:DNA-binding transcription factor activity"/>
    <property type="evidence" value="ECO:0007669"/>
    <property type="project" value="TreeGrafter"/>
</dbReference>
<keyword evidence="1 2" id="KW-0238">DNA-binding</keyword>
<name>A0A6N7ZGI8_9MICO</name>
<dbReference type="PROSITE" id="PS50977">
    <property type="entry name" value="HTH_TETR_2"/>
    <property type="match status" value="1"/>
</dbReference>
<dbReference type="PRINTS" id="PR00455">
    <property type="entry name" value="HTHTETR"/>
</dbReference>
<dbReference type="GO" id="GO:0000976">
    <property type="term" value="F:transcription cis-regulatory region binding"/>
    <property type="evidence" value="ECO:0007669"/>
    <property type="project" value="TreeGrafter"/>
</dbReference>
<gene>
    <name evidence="4" type="ORF">GJV82_06400</name>
</gene>
<dbReference type="InterPro" id="IPR009057">
    <property type="entry name" value="Homeodomain-like_sf"/>
</dbReference>
<proteinExistence type="predicted"/>
<sequence length="197" mass="21505">MPRVSEEYRTRRRDEIAEAALRVFRRKGFTATSMAEIIAESGLSAGAIYGYYDSKTAIVHDVAARVVGGRIADVERIAEQDPLPPPSELVGVLLRGAVREIGSTGILVQLWGEAVTDPRMLGFAADVLVQLRTVFAGYVARWHEQEHGLDPQDAAALGAEQAPLFLAACQGFILQSALLDDFDADAYLDDVTRHLPR</sequence>
<accession>A0A6N7ZGI8</accession>
<dbReference type="InterPro" id="IPR001647">
    <property type="entry name" value="HTH_TetR"/>
</dbReference>
<dbReference type="SUPFAM" id="SSF48498">
    <property type="entry name" value="Tetracyclin repressor-like, C-terminal domain"/>
    <property type="match status" value="1"/>
</dbReference>
<feature type="domain" description="HTH tetR-type" evidence="3">
    <location>
        <begin position="10"/>
        <end position="70"/>
    </location>
</feature>
<evidence type="ECO:0000259" key="3">
    <source>
        <dbReference type="PROSITE" id="PS50977"/>
    </source>
</evidence>
<dbReference type="SUPFAM" id="SSF46689">
    <property type="entry name" value="Homeodomain-like"/>
    <property type="match status" value="1"/>
</dbReference>
<dbReference type="InterPro" id="IPR050109">
    <property type="entry name" value="HTH-type_TetR-like_transc_reg"/>
</dbReference>
<dbReference type="PANTHER" id="PTHR30055">
    <property type="entry name" value="HTH-TYPE TRANSCRIPTIONAL REGULATOR RUTR"/>
    <property type="match status" value="1"/>
</dbReference>
<dbReference type="PANTHER" id="PTHR30055:SF226">
    <property type="entry name" value="HTH-TYPE TRANSCRIPTIONAL REGULATOR PKSA"/>
    <property type="match status" value="1"/>
</dbReference>